<dbReference type="EMBL" id="VDCH01000005">
    <property type="protein sequence ID" value="TNJ39505.1"/>
    <property type="molecule type" value="Genomic_DNA"/>
</dbReference>
<dbReference type="SMART" id="SM00327">
    <property type="entry name" value="VWA"/>
    <property type="match status" value="1"/>
</dbReference>
<dbReference type="Gene3D" id="3.40.50.410">
    <property type="entry name" value="von Willebrand factor, type A domain"/>
    <property type="match status" value="1"/>
</dbReference>
<dbReference type="AlphaFoldDB" id="A0A5C4S857"/>
<dbReference type="OrthoDB" id="6206554at2"/>
<evidence type="ECO:0000256" key="3">
    <source>
        <dbReference type="ARBA" id="ARBA00022989"/>
    </source>
</evidence>
<accession>A0A5C4S857</accession>
<sequence length="332" mass="36380">MNSLFTIVSGIRFDNPWWLLLLPLAVAGSITYRMFWRKNRPGVLFPSVSALRGAGFAALSLFSKFPAWLHWLVLALVVLALSGPKAPFPPSSRDTVGIDIMIALDVSESMNTPDFGGKSRFDGARDAAMRFIDNRPADRIGLVVFSGGSFTRCPLTIDHDVLERLAETLTPGFFDEPGTAIGTAILTATNRLRAAPSRQKALVLITDGENNAGEVSPETAARLASRYGVRIYTVYAGKEARAFESVKSTDSSRKGRGELEAVARISGGRMFSAGDMFGLMKSFRDIDRLEKSRLKGRMPGRTMELYPWLLMSAVLLLLAEQALSATRFIRIP</sequence>
<proteinExistence type="predicted"/>
<dbReference type="Pfam" id="PF13519">
    <property type="entry name" value="VWA_2"/>
    <property type="match status" value="1"/>
</dbReference>
<evidence type="ECO:0000256" key="5">
    <source>
        <dbReference type="SAM" id="Phobius"/>
    </source>
</evidence>
<evidence type="ECO:0000256" key="4">
    <source>
        <dbReference type="ARBA" id="ARBA00023136"/>
    </source>
</evidence>
<organism evidence="7 8">
    <name type="scientific">Chlorobaculum thiosulfatiphilum</name>
    <name type="common">Chlorobium limicola f.sp. thiosulfatophilum</name>
    <dbReference type="NCBI Taxonomy" id="115852"/>
    <lineage>
        <taxon>Bacteria</taxon>
        <taxon>Pseudomonadati</taxon>
        <taxon>Chlorobiota</taxon>
        <taxon>Chlorobiia</taxon>
        <taxon>Chlorobiales</taxon>
        <taxon>Chlorobiaceae</taxon>
        <taxon>Chlorobaculum</taxon>
    </lineage>
</organism>
<dbReference type="SUPFAM" id="SSF53300">
    <property type="entry name" value="vWA-like"/>
    <property type="match status" value="1"/>
</dbReference>
<dbReference type="PROSITE" id="PS50234">
    <property type="entry name" value="VWFA"/>
    <property type="match status" value="1"/>
</dbReference>
<name>A0A5C4S857_CHLTI</name>
<keyword evidence="8" id="KW-1185">Reference proteome</keyword>
<dbReference type="Proteomes" id="UP000308271">
    <property type="component" value="Unassembled WGS sequence"/>
</dbReference>
<dbReference type="PANTHER" id="PTHR22550:SF5">
    <property type="entry name" value="LEUCINE ZIPPER PROTEIN 4"/>
    <property type="match status" value="1"/>
</dbReference>
<keyword evidence="3 5" id="KW-1133">Transmembrane helix</keyword>
<dbReference type="InterPro" id="IPR050768">
    <property type="entry name" value="UPF0353/GerABKA_families"/>
</dbReference>
<feature type="transmembrane region" description="Helical" evidence="5">
    <location>
        <begin position="17"/>
        <end position="36"/>
    </location>
</feature>
<evidence type="ECO:0000256" key="2">
    <source>
        <dbReference type="ARBA" id="ARBA00022692"/>
    </source>
</evidence>
<evidence type="ECO:0000259" key="6">
    <source>
        <dbReference type="PROSITE" id="PS50234"/>
    </source>
</evidence>
<dbReference type="CDD" id="cd01467">
    <property type="entry name" value="vWA_BatA_type"/>
    <property type="match status" value="1"/>
</dbReference>
<keyword evidence="1" id="KW-1003">Cell membrane</keyword>
<dbReference type="RefSeq" id="WP_139456385.1">
    <property type="nucleotide sequence ID" value="NZ_VDCH01000005.1"/>
</dbReference>
<feature type="domain" description="VWFA" evidence="6">
    <location>
        <begin position="99"/>
        <end position="286"/>
    </location>
</feature>
<dbReference type="InterPro" id="IPR002035">
    <property type="entry name" value="VWF_A"/>
</dbReference>
<keyword evidence="4 5" id="KW-0472">Membrane</keyword>
<dbReference type="InterPro" id="IPR036465">
    <property type="entry name" value="vWFA_dom_sf"/>
</dbReference>
<evidence type="ECO:0000313" key="7">
    <source>
        <dbReference type="EMBL" id="TNJ39505.1"/>
    </source>
</evidence>
<keyword evidence="2 5" id="KW-0812">Transmembrane</keyword>
<gene>
    <name evidence="7" type="ORF">FGF66_03850</name>
</gene>
<dbReference type="InterPro" id="IPR033881">
    <property type="entry name" value="vWA_BatA_type"/>
</dbReference>
<evidence type="ECO:0000313" key="8">
    <source>
        <dbReference type="Proteomes" id="UP000308271"/>
    </source>
</evidence>
<dbReference type="PANTHER" id="PTHR22550">
    <property type="entry name" value="SPORE GERMINATION PROTEIN"/>
    <property type="match status" value="1"/>
</dbReference>
<evidence type="ECO:0000256" key="1">
    <source>
        <dbReference type="ARBA" id="ARBA00022475"/>
    </source>
</evidence>
<reference evidence="7 8" key="1">
    <citation type="submission" date="2019-05" db="EMBL/GenBank/DDBJ databases">
        <title>Draft Whole-Genome sequence of the green sulfur bacterium Chlorobaculum thiosulfatiphilum DSM 249.</title>
        <authorList>
            <person name="Meyer T.E."/>
            <person name="Kyndt J.A."/>
        </authorList>
    </citation>
    <scope>NUCLEOTIDE SEQUENCE [LARGE SCALE GENOMIC DNA]</scope>
    <source>
        <strain evidence="7 8">DSM 249</strain>
    </source>
</reference>
<protein>
    <submittedName>
        <fullName evidence="7">VWA domain-containing protein</fullName>
    </submittedName>
</protein>
<comment type="caution">
    <text evidence="7">The sequence shown here is derived from an EMBL/GenBank/DDBJ whole genome shotgun (WGS) entry which is preliminary data.</text>
</comment>